<accession>A0A382UWQ1</accession>
<proteinExistence type="predicted"/>
<organism evidence="1">
    <name type="scientific">marine metagenome</name>
    <dbReference type="NCBI Taxonomy" id="408172"/>
    <lineage>
        <taxon>unclassified sequences</taxon>
        <taxon>metagenomes</taxon>
        <taxon>ecological metagenomes</taxon>
    </lineage>
</organism>
<evidence type="ECO:0000313" key="1">
    <source>
        <dbReference type="EMBL" id="SVD38165.1"/>
    </source>
</evidence>
<dbReference type="EMBL" id="UINC01147061">
    <property type="protein sequence ID" value="SVD38165.1"/>
    <property type="molecule type" value="Genomic_DNA"/>
</dbReference>
<reference evidence="1" key="1">
    <citation type="submission" date="2018-05" db="EMBL/GenBank/DDBJ databases">
        <authorList>
            <person name="Lanie J.A."/>
            <person name="Ng W.-L."/>
            <person name="Kazmierczak K.M."/>
            <person name="Andrzejewski T.M."/>
            <person name="Davidsen T.M."/>
            <person name="Wayne K.J."/>
            <person name="Tettelin H."/>
            <person name="Glass J.I."/>
            <person name="Rusch D."/>
            <person name="Podicherti R."/>
            <person name="Tsui H.-C.T."/>
            <person name="Winkler M.E."/>
        </authorList>
    </citation>
    <scope>NUCLEOTIDE SEQUENCE</scope>
</reference>
<sequence>MPPKQNYWFHLGYALERLRSISPGATEEVRILKDRPSPAGQNTSEDARTNWLPLKDLATPEAVAILSKLLRTWQPRHKTALGSLVRAGAAGAVSALILDLISPAVLDSESPTLDRETGDRLLAGIRQGLLYGAVLEPKVPGPTVLKGALYGTIEYAVNPMGGLSQLLAAHDSQHPHAVLENLLEEFDSHNRSYTEHVIFGVILA</sequence>
<gene>
    <name evidence="1" type="ORF">METZ01_LOCUS391019</name>
</gene>
<feature type="non-terminal residue" evidence="1">
    <location>
        <position position="204"/>
    </location>
</feature>
<protein>
    <submittedName>
        <fullName evidence="1">Uncharacterized protein</fullName>
    </submittedName>
</protein>
<dbReference type="AlphaFoldDB" id="A0A382UWQ1"/>
<name>A0A382UWQ1_9ZZZZ</name>